<dbReference type="Gene3D" id="3.40.50.261">
    <property type="entry name" value="Succinyl-CoA synthetase domains"/>
    <property type="match status" value="1"/>
</dbReference>
<keyword evidence="1 4" id="KW-0436">Ligase</keyword>
<dbReference type="Gene3D" id="3.30.470.20">
    <property type="entry name" value="ATP-grasp fold, B domain"/>
    <property type="match status" value="1"/>
</dbReference>
<dbReference type="SUPFAM" id="SSF52210">
    <property type="entry name" value="Succinyl-CoA synthetase domains"/>
    <property type="match status" value="1"/>
</dbReference>
<keyword evidence="3" id="KW-0067">ATP-binding</keyword>
<protein>
    <submittedName>
        <fullName evidence="4">Acetate--CoA ligase family protein</fullName>
    </submittedName>
</protein>
<evidence type="ECO:0000256" key="3">
    <source>
        <dbReference type="ARBA" id="ARBA00022840"/>
    </source>
</evidence>
<accession>A0ABV6YU43</accession>
<dbReference type="InterPro" id="IPR016102">
    <property type="entry name" value="Succinyl-CoA_synth-like"/>
</dbReference>
<organism evidence="4 5">
    <name type="scientific">candidate division CSSED10-310 bacterium</name>
    <dbReference type="NCBI Taxonomy" id="2855610"/>
    <lineage>
        <taxon>Bacteria</taxon>
        <taxon>Bacteria division CSSED10-310</taxon>
    </lineage>
</organism>
<dbReference type="Pfam" id="PF13549">
    <property type="entry name" value="ATP-grasp_5"/>
    <property type="match status" value="1"/>
</dbReference>
<feature type="non-terminal residue" evidence="4">
    <location>
        <position position="1"/>
    </location>
</feature>
<sequence>TQTRLREILPPNASVRNPIDVAGGTDSNPAIFADCAKILLEDKAIGGLLIVGLFGGYAIRFADVLRFMEEDAAHRMGKLIKKPIVLHSLYNFARPHSLELMRYYNIPVYDSLEIACKSIEVLSRHGHFLETYPSSTNFVLNSNQKAKKEAQKIIAHAYAENRTLLLEHEAKKLLALHKAPVTVDELARNGAEAKEIAKRMKQLVAMKVISPDIIHKSDAGGVLLNLNENTVEDAFKTILDNAQQYNKNADIQGCLICPMISKGIEMIIGTKNDPQFGPIIMFGLGGIFVEVMKDVVFRVIPLNQQTASTMITEIKAYPVINGGRGSLVVDKEKLTSILMTVSDIIEAYPEIAEMDLNPIIAHEQGISIVDARIILNKKN</sequence>
<proteinExistence type="predicted"/>
<evidence type="ECO:0000256" key="1">
    <source>
        <dbReference type="ARBA" id="ARBA00022598"/>
    </source>
</evidence>
<dbReference type="GO" id="GO:0016874">
    <property type="term" value="F:ligase activity"/>
    <property type="evidence" value="ECO:0007669"/>
    <property type="project" value="UniProtKB-KW"/>
</dbReference>
<dbReference type="InterPro" id="IPR013815">
    <property type="entry name" value="ATP_grasp_subdomain_1"/>
</dbReference>
<dbReference type="Gene3D" id="3.30.1490.20">
    <property type="entry name" value="ATP-grasp fold, A domain"/>
    <property type="match status" value="1"/>
</dbReference>
<evidence type="ECO:0000256" key="2">
    <source>
        <dbReference type="ARBA" id="ARBA00022741"/>
    </source>
</evidence>
<dbReference type="EMBL" id="JBHPBY010000047">
    <property type="protein sequence ID" value="MFC1849598.1"/>
    <property type="molecule type" value="Genomic_DNA"/>
</dbReference>
<gene>
    <name evidence="4" type="ORF">ACFL27_05255</name>
</gene>
<dbReference type="PANTHER" id="PTHR43334">
    <property type="entry name" value="ACETATE--COA LIGASE [ADP-FORMING]"/>
    <property type="match status" value="1"/>
</dbReference>
<dbReference type="SUPFAM" id="SSF56059">
    <property type="entry name" value="Glutathione synthetase ATP-binding domain-like"/>
    <property type="match status" value="1"/>
</dbReference>
<keyword evidence="2" id="KW-0547">Nucleotide-binding</keyword>
<reference evidence="4 5" key="1">
    <citation type="submission" date="2024-09" db="EMBL/GenBank/DDBJ databases">
        <title>Laminarin stimulates single cell rates of sulfate reduction while oxygen inhibits transcriptomic activity in coastal marine sediment.</title>
        <authorList>
            <person name="Lindsay M."/>
            <person name="Orcutt B."/>
            <person name="Emerson D."/>
            <person name="Stepanauskas R."/>
            <person name="D'Angelo T."/>
        </authorList>
    </citation>
    <scope>NUCLEOTIDE SEQUENCE [LARGE SCALE GENOMIC DNA]</scope>
    <source>
        <strain evidence="4">SAG AM-311-K15</strain>
    </source>
</reference>
<comment type="caution">
    <text evidence="4">The sequence shown here is derived from an EMBL/GenBank/DDBJ whole genome shotgun (WGS) entry which is preliminary data.</text>
</comment>
<dbReference type="Proteomes" id="UP001594351">
    <property type="component" value="Unassembled WGS sequence"/>
</dbReference>
<name>A0ABV6YU43_UNCC1</name>
<dbReference type="PANTHER" id="PTHR43334:SF2">
    <property type="entry name" value="ACETATE--COA LIGASE [ADP-FORMING]"/>
    <property type="match status" value="1"/>
</dbReference>
<evidence type="ECO:0000313" key="5">
    <source>
        <dbReference type="Proteomes" id="UP001594351"/>
    </source>
</evidence>
<evidence type="ECO:0000313" key="4">
    <source>
        <dbReference type="EMBL" id="MFC1849598.1"/>
    </source>
</evidence>
<keyword evidence="5" id="KW-1185">Reference proteome</keyword>
<dbReference type="InterPro" id="IPR051538">
    <property type="entry name" value="Acyl-CoA_Synth/Transferase"/>
</dbReference>